<dbReference type="InterPro" id="IPR013162">
    <property type="entry name" value="CD80_C2-set"/>
</dbReference>
<sequence>MSAPASFLRCTAAPLCLSQFSRRTSRCQTPCTHTHTHTHTHPPRHGQLYSRPTTMAARDTSFLLIGLLVLFHTWGGECSRTCLIRDTCHSGGWTEVGGKNVGVLNYLYTMGMVRDPGRGKPLVLQRRIMEEQWGYYAASWANVEVNMEDRVEVYRGEMAQIACMFISSDGVGGNVIQWFYVKRTGEKQRIYYQDSANKVVDKGTPFTDRISVNGTGAVGEIVLTVSNVQLDDELEFIFVIKALTDGTGEGRTKLKVFETPGSPTIEGVQTGISVHEENPSKIGTCEVKNGYPKPNITWYRNKTPIRAAQDVVKVVPSITTESSGLYSVKSELSMKVMKEDKDDLFYCEVTYFVPGGLRMTETSPINITVFYPSTAVSLWVESPKGKIKEGDSIELHCHVDGNKLSSIISISHEDGSSWENKTVVLENVSRLNSGVYTCTSTDTDTWDVVLGNTTVFVNCKEPAQI</sequence>
<evidence type="ECO:0000256" key="1">
    <source>
        <dbReference type="ARBA" id="ARBA00004167"/>
    </source>
</evidence>
<dbReference type="GO" id="GO:0007156">
    <property type="term" value="P:homophilic cell adhesion via plasma membrane adhesion molecules"/>
    <property type="evidence" value="ECO:0007669"/>
    <property type="project" value="TreeGrafter"/>
</dbReference>
<dbReference type="PANTHER" id="PTHR45889">
    <property type="entry name" value="IG-LIKE DOMAIN-CONTAINING PROTEIN"/>
    <property type="match status" value="1"/>
</dbReference>
<dbReference type="AlphaFoldDB" id="A0A7J5YGX8"/>
<evidence type="ECO:0000256" key="4">
    <source>
        <dbReference type="ARBA" id="ARBA00023136"/>
    </source>
</evidence>
<dbReference type="Pfam" id="PF07686">
    <property type="entry name" value="V-set"/>
    <property type="match status" value="1"/>
</dbReference>
<evidence type="ECO:0000259" key="6">
    <source>
        <dbReference type="PROSITE" id="PS50835"/>
    </source>
</evidence>
<dbReference type="GO" id="GO:0016020">
    <property type="term" value="C:membrane"/>
    <property type="evidence" value="ECO:0007669"/>
    <property type="project" value="UniProtKB-SubCell"/>
</dbReference>
<comment type="caution">
    <text evidence="7">The sequence shown here is derived from an EMBL/GenBank/DDBJ whole genome shotgun (WGS) entry which is preliminary data.</text>
</comment>
<keyword evidence="2" id="KW-0812">Transmembrane</keyword>
<organism evidence="7 8">
    <name type="scientific">Dissostichus mawsoni</name>
    <name type="common">Antarctic cod</name>
    <dbReference type="NCBI Taxonomy" id="36200"/>
    <lineage>
        <taxon>Eukaryota</taxon>
        <taxon>Metazoa</taxon>
        <taxon>Chordata</taxon>
        <taxon>Craniata</taxon>
        <taxon>Vertebrata</taxon>
        <taxon>Euteleostomi</taxon>
        <taxon>Actinopterygii</taxon>
        <taxon>Neopterygii</taxon>
        <taxon>Teleostei</taxon>
        <taxon>Neoteleostei</taxon>
        <taxon>Acanthomorphata</taxon>
        <taxon>Eupercaria</taxon>
        <taxon>Perciformes</taxon>
        <taxon>Notothenioidei</taxon>
        <taxon>Nototheniidae</taxon>
        <taxon>Dissostichus</taxon>
    </lineage>
</organism>
<feature type="domain" description="Ig-like" evidence="6">
    <location>
        <begin position="372"/>
        <end position="449"/>
    </location>
</feature>
<dbReference type="SMART" id="SM00409">
    <property type="entry name" value="IG"/>
    <property type="match status" value="3"/>
</dbReference>
<dbReference type="PROSITE" id="PS50835">
    <property type="entry name" value="IG_LIKE"/>
    <property type="match status" value="2"/>
</dbReference>
<proteinExistence type="predicted"/>
<dbReference type="InterPro" id="IPR007110">
    <property type="entry name" value="Ig-like_dom"/>
</dbReference>
<dbReference type="EMBL" id="JAAKFY010000013">
    <property type="protein sequence ID" value="KAF3847757.1"/>
    <property type="molecule type" value="Genomic_DNA"/>
</dbReference>
<dbReference type="PANTHER" id="PTHR45889:SF3">
    <property type="entry name" value="CELL ADHESION MOLECULE 4"/>
    <property type="match status" value="1"/>
</dbReference>
<evidence type="ECO:0000313" key="7">
    <source>
        <dbReference type="EMBL" id="KAF3847757.1"/>
    </source>
</evidence>
<keyword evidence="4" id="KW-0472">Membrane</keyword>
<dbReference type="Pfam" id="PF08205">
    <property type="entry name" value="C2-set_2"/>
    <property type="match status" value="1"/>
</dbReference>
<dbReference type="SUPFAM" id="SSF48726">
    <property type="entry name" value="Immunoglobulin"/>
    <property type="match status" value="3"/>
</dbReference>
<accession>A0A7J5YGX8</accession>
<keyword evidence="5" id="KW-1015">Disulfide bond</keyword>
<keyword evidence="3" id="KW-1133">Transmembrane helix</keyword>
<evidence type="ECO:0000256" key="3">
    <source>
        <dbReference type="ARBA" id="ARBA00022989"/>
    </source>
</evidence>
<gene>
    <name evidence="7" type="ORF">F7725_020785</name>
</gene>
<evidence type="ECO:0000256" key="5">
    <source>
        <dbReference type="ARBA" id="ARBA00023157"/>
    </source>
</evidence>
<evidence type="ECO:0000313" key="8">
    <source>
        <dbReference type="Proteomes" id="UP000518266"/>
    </source>
</evidence>
<keyword evidence="8" id="KW-1185">Reference proteome</keyword>
<comment type="subcellular location">
    <subcellularLocation>
        <location evidence="1">Membrane</location>
        <topology evidence="1">Single-pass membrane protein</topology>
    </subcellularLocation>
</comment>
<dbReference type="InterPro" id="IPR013106">
    <property type="entry name" value="Ig_V-set"/>
</dbReference>
<dbReference type="OrthoDB" id="6431884at2759"/>
<dbReference type="GO" id="GO:0061041">
    <property type="term" value="P:regulation of wound healing"/>
    <property type="evidence" value="ECO:0007669"/>
    <property type="project" value="TreeGrafter"/>
</dbReference>
<evidence type="ECO:0000256" key="2">
    <source>
        <dbReference type="ARBA" id="ARBA00022692"/>
    </source>
</evidence>
<protein>
    <recommendedName>
        <fullName evidence="6">Ig-like domain-containing protein</fullName>
    </recommendedName>
</protein>
<reference evidence="7 8" key="1">
    <citation type="submission" date="2020-03" db="EMBL/GenBank/DDBJ databases">
        <title>Dissostichus mawsoni Genome sequencing and assembly.</title>
        <authorList>
            <person name="Park H."/>
        </authorList>
    </citation>
    <scope>NUCLEOTIDE SEQUENCE [LARGE SCALE GENOMIC DNA]</scope>
    <source>
        <strain evidence="7">DM0001</strain>
        <tissue evidence="7">Muscle</tissue>
    </source>
</reference>
<dbReference type="GO" id="GO:0044291">
    <property type="term" value="C:cell-cell contact zone"/>
    <property type="evidence" value="ECO:0007669"/>
    <property type="project" value="TreeGrafter"/>
</dbReference>
<dbReference type="InterPro" id="IPR003599">
    <property type="entry name" value="Ig_sub"/>
</dbReference>
<dbReference type="Proteomes" id="UP000518266">
    <property type="component" value="Unassembled WGS sequence"/>
</dbReference>
<dbReference type="GO" id="GO:0043184">
    <property type="term" value="F:vascular endothelial growth factor receptor 2 binding"/>
    <property type="evidence" value="ECO:0007669"/>
    <property type="project" value="TreeGrafter"/>
</dbReference>
<name>A0A7J5YGX8_DISMA</name>
<feature type="domain" description="Ig-like" evidence="6">
    <location>
        <begin position="263"/>
        <end position="366"/>
    </location>
</feature>
<dbReference type="InterPro" id="IPR036179">
    <property type="entry name" value="Ig-like_dom_sf"/>
</dbReference>
<dbReference type="Gene3D" id="2.60.40.10">
    <property type="entry name" value="Immunoglobulins"/>
    <property type="match status" value="3"/>
</dbReference>
<dbReference type="GO" id="GO:0035020">
    <property type="term" value="P:regulation of Rac protein signal transduction"/>
    <property type="evidence" value="ECO:0007669"/>
    <property type="project" value="TreeGrafter"/>
</dbReference>
<dbReference type="InterPro" id="IPR013783">
    <property type="entry name" value="Ig-like_fold"/>
</dbReference>